<dbReference type="SUPFAM" id="SSF49879">
    <property type="entry name" value="SMAD/FHA domain"/>
    <property type="match status" value="1"/>
</dbReference>
<dbReference type="GO" id="GO:0005829">
    <property type="term" value="C:cytosol"/>
    <property type="evidence" value="ECO:0007669"/>
    <property type="project" value="TreeGrafter"/>
</dbReference>
<evidence type="ECO:0000256" key="7">
    <source>
        <dbReference type="ARBA" id="ARBA00022771"/>
    </source>
</evidence>
<dbReference type="GO" id="GO:0031578">
    <property type="term" value="P:mitotic spindle orientation checkpoint signaling"/>
    <property type="evidence" value="ECO:0007669"/>
    <property type="project" value="UniProtKB-ARBA"/>
</dbReference>
<dbReference type="GO" id="GO:0090337">
    <property type="term" value="P:regulation of formin-nucleated actin cable assembly"/>
    <property type="evidence" value="ECO:0007669"/>
    <property type="project" value="UniProtKB-ARBA"/>
</dbReference>
<sequence length="417" mass="45217">MSVPGSQQDLTGSPSRPDSRRRGSSFGFLSSITNSLRNNNSSSSNLQQSSTGRSRAGSSSRQLAGGTSAGGGAGGGVGSSRSVAQPIAQSATAGYFSDNHNNGSNGQFDMYAATPTEENMMQDATRRSSPLPRQSPDSDGLYSIRLTPFIDHSSTTPALYFGPILRKTKPGARLSIGRYTEKVRETAYAPQGSDAGVVFKSKVVSRTHGEFYVDNYGNWYVKDLKSSSGTFLNHVRLSPAGIESADTPLQNGDILQLGMDFRGGIEDIFRCVKMRVEINKSWQRKANQFNKEAHQRLKTLAMMNDSELSECAICLLKVRPCQAVFISPCSHCWHYKCIRPIVIKSYPQFLCPNCRETCDLEADLDEDSDAENEAPSTDADGDAIIIEEAEAEIGQLPSKEPSVSSSNDDDQGTDRSS</sequence>
<reference evidence="18" key="1">
    <citation type="journal article" date="2015" name="J. Biotechnol.">
        <title>The structure of the Cyberlindnera jadinii genome and its relation to Candida utilis analyzed by the occurrence of single nucleotide polymorphisms.</title>
        <authorList>
            <person name="Rupp O."/>
            <person name="Brinkrolf K."/>
            <person name="Buerth C."/>
            <person name="Kunigo M."/>
            <person name="Schneider J."/>
            <person name="Jaenicke S."/>
            <person name="Goesmann A."/>
            <person name="Puehler A."/>
            <person name="Jaeger K.-E."/>
            <person name="Ernst J.F."/>
        </authorList>
    </citation>
    <scope>NUCLEOTIDE SEQUENCE [LARGE SCALE GENOMIC DNA]</scope>
    <source>
        <strain evidence="18">ATCC 18201 / CBS 1600 / BCRC 20928 / JCM 3617 / NBRC 0987 / NRRL Y-1542</strain>
    </source>
</reference>
<evidence type="ECO:0000313" key="17">
    <source>
        <dbReference type="EMBL" id="CEP20335.1"/>
    </source>
</evidence>
<dbReference type="EMBL" id="CDQK01000001">
    <property type="protein sequence ID" value="CEP20335.1"/>
    <property type="molecule type" value="Genomic_DNA"/>
</dbReference>
<evidence type="ECO:0000256" key="2">
    <source>
        <dbReference type="ARBA" id="ARBA00004496"/>
    </source>
</evidence>
<feature type="region of interest" description="Disordered" evidence="14">
    <location>
        <begin position="1"/>
        <end position="81"/>
    </location>
</feature>
<dbReference type="FunFam" id="2.60.200.20:FF:000030">
    <property type="entry name" value="FHA domain-containing protein"/>
    <property type="match status" value="1"/>
</dbReference>
<dbReference type="InterPro" id="IPR008984">
    <property type="entry name" value="SMAD_FHA_dom_sf"/>
</dbReference>
<dbReference type="AlphaFoldDB" id="A0A0H5BY09"/>
<evidence type="ECO:0000256" key="6">
    <source>
        <dbReference type="ARBA" id="ARBA00022723"/>
    </source>
</evidence>
<gene>
    <name evidence="17" type="ORF">BN1211_0167</name>
</gene>
<dbReference type="Pfam" id="PF00498">
    <property type="entry name" value="FHA"/>
    <property type="match status" value="1"/>
</dbReference>
<evidence type="ECO:0000259" key="15">
    <source>
        <dbReference type="PROSITE" id="PS50006"/>
    </source>
</evidence>
<feature type="compositionally biased region" description="Acidic residues" evidence="14">
    <location>
        <begin position="379"/>
        <end position="391"/>
    </location>
</feature>
<keyword evidence="4" id="KW-0963">Cytoplasm</keyword>
<dbReference type="GO" id="GO:0000151">
    <property type="term" value="C:ubiquitin ligase complex"/>
    <property type="evidence" value="ECO:0007669"/>
    <property type="project" value="TreeGrafter"/>
</dbReference>
<dbReference type="PROSITE" id="PS50006">
    <property type="entry name" value="FHA_DOMAIN"/>
    <property type="match status" value="1"/>
</dbReference>
<evidence type="ECO:0000256" key="8">
    <source>
        <dbReference type="ARBA" id="ARBA00022786"/>
    </source>
</evidence>
<dbReference type="GO" id="GO:0032153">
    <property type="term" value="C:cell division site"/>
    <property type="evidence" value="ECO:0007669"/>
    <property type="project" value="TreeGrafter"/>
</dbReference>
<evidence type="ECO:0000256" key="11">
    <source>
        <dbReference type="ARBA" id="ARBA00061209"/>
    </source>
</evidence>
<evidence type="ECO:0000256" key="9">
    <source>
        <dbReference type="ARBA" id="ARBA00022833"/>
    </source>
</evidence>
<dbReference type="GO" id="GO:0061630">
    <property type="term" value="F:ubiquitin protein ligase activity"/>
    <property type="evidence" value="ECO:0007669"/>
    <property type="project" value="UniProtKB-EC"/>
</dbReference>
<evidence type="ECO:0000256" key="1">
    <source>
        <dbReference type="ARBA" id="ARBA00000900"/>
    </source>
</evidence>
<proteinExistence type="inferred from homology"/>
<dbReference type="InterPro" id="IPR000253">
    <property type="entry name" value="FHA_dom"/>
</dbReference>
<evidence type="ECO:0000256" key="5">
    <source>
        <dbReference type="ARBA" id="ARBA00022679"/>
    </source>
</evidence>
<dbReference type="InterPro" id="IPR013083">
    <property type="entry name" value="Znf_RING/FYVE/PHD"/>
</dbReference>
<evidence type="ECO:0000313" key="18">
    <source>
        <dbReference type="Proteomes" id="UP000038830"/>
    </source>
</evidence>
<dbReference type="Proteomes" id="UP000038830">
    <property type="component" value="Unassembled WGS sequence"/>
</dbReference>
<keyword evidence="7 13" id="KW-0863">Zinc-finger</keyword>
<evidence type="ECO:0000256" key="14">
    <source>
        <dbReference type="SAM" id="MobiDB-lite"/>
    </source>
</evidence>
<dbReference type="GO" id="GO:0000921">
    <property type="term" value="P:septin ring assembly"/>
    <property type="evidence" value="ECO:0007669"/>
    <property type="project" value="UniProtKB-ARBA"/>
</dbReference>
<dbReference type="Pfam" id="PF17123">
    <property type="entry name" value="zf-RING_11"/>
    <property type="match status" value="1"/>
</dbReference>
<keyword evidence="10" id="KW-0131">Cell cycle</keyword>
<keyword evidence="6" id="KW-0479">Metal-binding</keyword>
<accession>A0A0H5BY09</accession>
<keyword evidence="9" id="KW-0862">Zinc</keyword>
<keyword evidence="5" id="KW-0808">Transferase</keyword>
<evidence type="ECO:0000259" key="16">
    <source>
        <dbReference type="PROSITE" id="PS50089"/>
    </source>
</evidence>
<dbReference type="GO" id="GO:0097271">
    <property type="term" value="P:protein localization to bud neck"/>
    <property type="evidence" value="ECO:0007669"/>
    <property type="project" value="UniProtKB-ARBA"/>
</dbReference>
<feature type="domain" description="RING-type" evidence="16">
    <location>
        <begin position="311"/>
        <end position="355"/>
    </location>
</feature>
<evidence type="ECO:0000256" key="12">
    <source>
        <dbReference type="ARBA" id="ARBA00080465"/>
    </source>
</evidence>
<feature type="region of interest" description="Disordered" evidence="14">
    <location>
        <begin position="365"/>
        <end position="417"/>
    </location>
</feature>
<dbReference type="GO" id="GO:0008270">
    <property type="term" value="F:zinc ion binding"/>
    <property type="evidence" value="ECO:0007669"/>
    <property type="project" value="UniProtKB-KW"/>
</dbReference>
<dbReference type="SUPFAM" id="SSF57850">
    <property type="entry name" value="RING/U-box"/>
    <property type="match status" value="1"/>
</dbReference>
<feature type="compositionally biased region" description="Gly residues" evidence="14">
    <location>
        <begin position="67"/>
        <end position="78"/>
    </location>
</feature>
<protein>
    <recommendedName>
        <fullName evidence="3">RING-type E3 ubiquitin transferase</fullName>
        <ecNumber evidence="3">2.3.2.27</ecNumber>
    </recommendedName>
    <alternativeName>
        <fullName evidence="12">Checkpoint forkhead associated with RING domains-containing protein 1</fullName>
    </alternativeName>
</protein>
<dbReference type="EC" id="2.3.2.27" evidence="3"/>
<name>A0A0H5BY09_CYBJN</name>
<dbReference type="Gene3D" id="3.30.40.10">
    <property type="entry name" value="Zinc/RING finger domain, C3HC4 (zinc finger)"/>
    <property type="match status" value="1"/>
</dbReference>
<dbReference type="PANTHER" id="PTHR15067">
    <property type="entry name" value="E3 UBIQUITIN-PROTEIN LIGASE RNF8"/>
    <property type="match status" value="1"/>
</dbReference>
<dbReference type="SMART" id="SM00240">
    <property type="entry name" value="FHA"/>
    <property type="match status" value="1"/>
</dbReference>
<dbReference type="GO" id="GO:0032186">
    <property type="term" value="P:cellular bud neck septin ring organization"/>
    <property type="evidence" value="ECO:0007669"/>
    <property type="project" value="UniProtKB-ARBA"/>
</dbReference>
<comment type="subcellular location">
    <subcellularLocation>
        <location evidence="2">Cytoplasm</location>
    </subcellularLocation>
</comment>
<keyword evidence="8" id="KW-0833">Ubl conjugation pathway</keyword>
<evidence type="ECO:0000256" key="13">
    <source>
        <dbReference type="PROSITE-ProRule" id="PRU00175"/>
    </source>
</evidence>
<dbReference type="Gene3D" id="2.60.200.20">
    <property type="match status" value="1"/>
</dbReference>
<evidence type="ECO:0000256" key="3">
    <source>
        <dbReference type="ARBA" id="ARBA00012483"/>
    </source>
</evidence>
<organism evidence="17 18">
    <name type="scientific">Cyberlindnera jadinii (strain ATCC 18201 / CBS 1600 / BCRC 20928 / JCM 3617 / NBRC 0987 / NRRL Y-1542)</name>
    <name type="common">Torula yeast</name>
    <name type="synonym">Candida utilis</name>
    <dbReference type="NCBI Taxonomy" id="983966"/>
    <lineage>
        <taxon>Eukaryota</taxon>
        <taxon>Fungi</taxon>
        <taxon>Dikarya</taxon>
        <taxon>Ascomycota</taxon>
        <taxon>Saccharomycotina</taxon>
        <taxon>Saccharomycetes</taxon>
        <taxon>Phaffomycetales</taxon>
        <taxon>Phaffomycetaceae</taxon>
        <taxon>Cyberlindnera</taxon>
    </lineage>
</organism>
<dbReference type="GO" id="GO:0000132">
    <property type="term" value="P:establishment of mitotic spindle orientation"/>
    <property type="evidence" value="ECO:0007669"/>
    <property type="project" value="UniProtKB-ARBA"/>
</dbReference>
<evidence type="ECO:0000256" key="10">
    <source>
        <dbReference type="ARBA" id="ARBA00023306"/>
    </source>
</evidence>
<comment type="catalytic activity">
    <reaction evidence="1">
        <text>S-ubiquitinyl-[E2 ubiquitin-conjugating enzyme]-L-cysteine + [acceptor protein]-L-lysine = [E2 ubiquitin-conjugating enzyme]-L-cysteine + N(6)-ubiquitinyl-[acceptor protein]-L-lysine.</text>
        <dbReference type="EC" id="2.3.2.27"/>
    </reaction>
</comment>
<feature type="domain" description="FHA" evidence="15">
    <location>
        <begin position="174"/>
        <end position="237"/>
    </location>
</feature>
<evidence type="ECO:0000256" key="4">
    <source>
        <dbReference type="ARBA" id="ARBA00022490"/>
    </source>
</evidence>
<dbReference type="InterPro" id="IPR001841">
    <property type="entry name" value="Znf_RING"/>
</dbReference>
<feature type="compositionally biased region" description="Polar residues" evidence="14">
    <location>
        <begin position="1"/>
        <end position="11"/>
    </location>
</feature>
<dbReference type="PANTHER" id="PTHR15067:SF7">
    <property type="entry name" value="E3 UBIQUITIN-PROTEIN LIGASE DMA1-RELATED"/>
    <property type="match status" value="1"/>
</dbReference>
<dbReference type="FunFam" id="3.30.40.10:FF:000426">
    <property type="entry name" value="DMA1p Ubiquitin-protein ligase (E3)"/>
    <property type="match status" value="1"/>
</dbReference>
<dbReference type="PROSITE" id="PS50089">
    <property type="entry name" value="ZF_RING_2"/>
    <property type="match status" value="1"/>
</dbReference>
<feature type="compositionally biased region" description="Low complexity" evidence="14">
    <location>
        <begin position="24"/>
        <end position="66"/>
    </location>
</feature>
<dbReference type="GO" id="GO:0006511">
    <property type="term" value="P:ubiquitin-dependent protein catabolic process"/>
    <property type="evidence" value="ECO:0007669"/>
    <property type="project" value="TreeGrafter"/>
</dbReference>
<dbReference type="GO" id="GO:0051865">
    <property type="term" value="P:protein autoubiquitination"/>
    <property type="evidence" value="ECO:0007669"/>
    <property type="project" value="UniProtKB-ARBA"/>
</dbReference>
<comment type="similarity">
    <text evidence="11">Belongs to the DMA1 family.</text>
</comment>